<comment type="similarity">
    <text evidence="1">Belongs to the cycloisomerase 2 family.</text>
</comment>
<protein>
    <submittedName>
        <fullName evidence="3">6-phosphogluconolactonase</fullName>
    </submittedName>
</protein>
<dbReference type="AlphaFoldDB" id="A0A1W2CS17"/>
<evidence type="ECO:0000256" key="2">
    <source>
        <dbReference type="ARBA" id="ARBA00022526"/>
    </source>
</evidence>
<dbReference type="GO" id="GO:0017057">
    <property type="term" value="F:6-phosphogluconolactonase activity"/>
    <property type="evidence" value="ECO:0007669"/>
    <property type="project" value="TreeGrafter"/>
</dbReference>
<name>A0A1W2CS17_9FLAO</name>
<dbReference type="EMBL" id="FWXO01000008">
    <property type="protein sequence ID" value="SMC88010.1"/>
    <property type="molecule type" value="Genomic_DNA"/>
</dbReference>
<gene>
    <name evidence="3" type="ORF">SAMN05660703_3198</name>
</gene>
<dbReference type="STRING" id="504486.SAMN05660703_3198"/>
<dbReference type="SUPFAM" id="SSF51004">
    <property type="entry name" value="C-terminal (heme d1) domain of cytochrome cd1-nitrite reductase"/>
    <property type="match status" value="1"/>
</dbReference>
<accession>A0A1W2CS17</accession>
<reference evidence="3 4" key="1">
    <citation type="submission" date="2017-04" db="EMBL/GenBank/DDBJ databases">
        <authorList>
            <person name="Afonso C.L."/>
            <person name="Miller P.J."/>
            <person name="Scott M.A."/>
            <person name="Spackman E."/>
            <person name="Goraichik I."/>
            <person name="Dimitrov K.M."/>
            <person name="Suarez D.L."/>
            <person name="Swayne D.E."/>
        </authorList>
    </citation>
    <scope>NUCLEOTIDE SEQUENCE [LARGE SCALE GENOMIC DNA]</scope>
    <source>
        <strain evidence="3 4">DSM 21164</strain>
    </source>
</reference>
<dbReference type="InterPro" id="IPR019405">
    <property type="entry name" value="Lactonase_7-beta_prop"/>
</dbReference>
<dbReference type="InterPro" id="IPR050282">
    <property type="entry name" value="Cycloisomerase_2"/>
</dbReference>
<proteinExistence type="inferred from homology"/>
<keyword evidence="2" id="KW-0313">Glucose metabolism</keyword>
<dbReference type="RefSeq" id="WP_084063161.1">
    <property type="nucleotide sequence ID" value="NZ_FWXO01000008.1"/>
</dbReference>
<keyword evidence="2" id="KW-0119">Carbohydrate metabolism</keyword>
<evidence type="ECO:0000256" key="1">
    <source>
        <dbReference type="ARBA" id="ARBA00005564"/>
    </source>
</evidence>
<dbReference type="InterPro" id="IPR015943">
    <property type="entry name" value="WD40/YVTN_repeat-like_dom_sf"/>
</dbReference>
<dbReference type="GO" id="GO:0005829">
    <property type="term" value="C:cytosol"/>
    <property type="evidence" value="ECO:0007669"/>
    <property type="project" value="TreeGrafter"/>
</dbReference>
<dbReference type="Proteomes" id="UP000192360">
    <property type="component" value="Unassembled WGS sequence"/>
</dbReference>
<dbReference type="Gene3D" id="2.130.10.10">
    <property type="entry name" value="YVTN repeat-like/Quinoprotein amine dehydrogenase"/>
    <property type="match status" value="1"/>
</dbReference>
<dbReference type="InterPro" id="IPR011048">
    <property type="entry name" value="Haem_d1_sf"/>
</dbReference>
<organism evidence="3 4">
    <name type="scientific">Cellulophaga tyrosinoxydans</name>
    <dbReference type="NCBI Taxonomy" id="504486"/>
    <lineage>
        <taxon>Bacteria</taxon>
        <taxon>Pseudomonadati</taxon>
        <taxon>Bacteroidota</taxon>
        <taxon>Flavobacteriia</taxon>
        <taxon>Flavobacteriales</taxon>
        <taxon>Flavobacteriaceae</taxon>
        <taxon>Cellulophaga</taxon>
    </lineage>
</organism>
<sequence length="376" mass="41289">MKLAITLIAVLLFTNCKNEKKPVMANVAHKKTNTFYVGTYTDKESKGIYKYAINNEGMLTEIGLVATTDNPSFLALSNDKKYLLVVNEVNKDSIGFVSSYGIKNDSLEFINKSSSGGAHPCFIAVNKQGYVLSANYTGGNVGLLKLNKNGELSPLLDLNQHGGKGTTDRQEGPHAHSAWFEPEDDVSVISVDLGTNELWFSKIDENSDKFIASEPQKLAMATGAGPRHLTFHPNKKYLYILNELDNTISLVQKSETGGYQIKQTITTLPENFTEFSKSADIHISSDGKFVYSSNRGHDSIAIFAVNATNGNLTLLAFESTKGKTPRNFSLSNDENYVIVANQDSNNLVSFKRNNTTGLLKYISEIKAPTPVCILFN</sequence>
<dbReference type="Pfam" id="PF10282">
    <property type="entry name" value="Lactonase"/>
    <property type="match status" value="1"/>
</dbReference>
<evidence type="ECO:0000313" key="3">
    <source>
        <dbReference type="EMBL" id="SMC88010.1"/>
    </source>
</evidence>
<dbReference type="OrthoDB" id="9790815at2"/>
<dbReference type="PANTHER" id="PTHR30344:SF1">
    <property type="entry name" value="6-PHOSPHOGLUCONOLACTONASE"/>
    <property type="match status" value="1"/>
</dbReference>
<dbReference type="PANTHER" id="PTHR30344">
    <property type="entry name" value="6-PHOSPHOGLUCONOLACTONASE-RELATED"/>
    <property type="match status" value="1"/>
</dbReference>
<keyword evidence="4" id="KW-1185">Reference proteome</keyword>
<evidence type="ECO:0000313" key="4">
    <source>
        <dbReference type="Proteomes" id="UP000192360"/>
    </source>
</evidence>
<dbReference type="GO" id="GO:0006006">
    <property type="term" value="P:glucose metabolic process"/>
    <property type="evidence" value="ECO:0007669"/>
    <property type="project" value="UniProtKB-KW"/>
</dbReference>